<evidence type="ECO:0000313" key="2">
    <source>
        <dbReference type="Proteomes" id="UP000504724"/>
    </source>
</evidence>
<reference evidence="1 2" key="1">
    <citation type="submission" date="2020-05" db="EMBL/GenBank/DDBJ databases">
        <title>Thiomicrorhabdus sediminis sp.nov. and Thiomicrorhabdus xiamenensis sp.nov., novel sulfur-oxidizing bacteria isolated from coastal sediment.</title>
        <authorList>
            <person name="Liu X."/>
        </authorList>
    </citation>
    <scope>NUCLEOTIDE SEQUENCE [LARGE SCALE GENOMIC DNA]</scope>
    <source>
        <strain evidence="1 2">G2</strain>
    </source>
</reference>
<protein>
    <submittedName>
        <fullName evidence="1">Uncharacterized protein</fullName>
    </submittedName>
</protein>
<dbReference type="Proteomes" id="UP000504724">
    <property type="component" value="Chromosome"/>
</dbReference>
<organism evidence="1 2">
    <name type="scientific">Thiomicrorhabdus xiamenensis</name>
    <dbReference type="NCBI Taxonomy" id="2739063"/>
    <lineage>
        <taxon>Bacteria</taxon>
        <taxon>Pseudomonadati</taxon>
        <taxon>Pseudomonadota</taxon>
        <taxon>Gammaproteobacteria</taxon>
        <taxon>Thiotrichales</taxon>
        <taxon>Piscirickettsiaceae</taxon>
        <taxon>Thiomicrorhabdus</taxon>
    </lineage>
</organism>
<dbReference type="AlphaFoldDB" id="A0A7D4SJF5"/>
<gene>
    <name evidence="1" type="ORF">HQN79_10200</name>
</gene>
<evidence type="ECO:0000313" key="1">
    <source>
        <dbReference type="EMBL" id="QKI89919.1"/>
    </source>
</evidence>
<name>A0A7D4SJF5_9GAMM</name>
<proteinExistence type="predicted"/>
<dbReference type="KEGG" id="txa:HQN79_10200"/>
<dbReference type="EMBL" id="CP054020">
    <property type="protein sequence ID" value="QKI89919.1"/>
    <property type="molecule type" value="Genomic_DNA"/>
</dbReference>
<accession>A0A7D4SJF5</accession>
<keyword evidence="2" id="KW-1185">Reference proteome</keyword>
<sequence length="125" mass="14501">MNNLATLIEHLRTPEFSKNLEVDYSNPVRTDKQLEALHTARQLSSNEFEVRPDRIKLMAKLLRAGLHFEDNPLEQHEIETFAFWLEDEMDLLNQLDYIQSNANFGIEQHFKHGGKPLPEEGAADE</sequence>
<dbReference type="RefSeq" id="WP_173286196.1">
    <property type="nucleotide sequence ID" value="NZ_CP054020.1"/>
</dbReference>